<reference evidence="1" key="1">
    <citation type="submission" date="2014-12" db="EMBL/GenBank/DDBJ databases">
        <title>Insight into the proteome of Arion vulgaris.</title>
        <authorList>
            <person name="Aradska J."/>
            <person name="Bulat T."/>
            <person name="Smidak R."/>
            <person name="Sarate P."/>
            <person name="Gangsoo J."/>
            <person name="Sialana F."/>
            <person name="Bilban M."/>
            <person name="Lubec G."/>
        </authorList>
    </citation>
    <scope>NUCLEOTIDE SEQUENCE</scope>
    <source>
        <tissue evidence="1">Skin</tissue>
    </source>
</reference>
<dbReference type="AlphaFoldDB" id="A0A0B7AT94"/>
<evidence type="ECO:0000313" key="1">
    <source>
        <dbReference type="EMBL" id="CEK83216.1"/>
    </source>
</evidence>
<protein>
    <submittedName>
        <fullName evidence="1">Uncharacterized protein</fullName>
    </submittedName>
</protein>
<sequence>MLILSELCGNPRHMCTGSDIHIPKHSATVLSIIEAAMQLTKQGLTTNFSKIS</sequence>
<gene>
    <name evidence="1" type="primary">ORF135874</name>
</gene>
<name>A0A0B7AT94_9EUPU</name>
<proteinExistence type="predicted"/>
<dbReference type="EMBL" id="HACG01036351">
    <property type="protein sequence ID" value="CEK83216.1"/>
    <property type="molecule type" value="Transcribed_RNA"/>
</dbReference>
<accession>A0A0B7AT94</accession>
<organism evidence="1">
    <name type="scientific">Arion vulgaris</name>
    <dbReference type="NCBI Taxonomy" id="1028688"/>
    <lineage>
        <taxon>Eukaryota</taxon>
        <taxon>Metazoa</taxon>
        <taxon>Spiralia</taxon>
        <taxon>Lophotrochozoa</taxon>
        <taxon>Mollusca</taxon>
        <taxon>Gastropoda</taxon>
        <taxon>Heterobranchia</taxon>
        <taxon>Euthyneura</taxon>
        <taxon>Panpulmonata</taxon>
        <taxon>Eupulmonata</taxon>
        <taxon>Stylommatophora</taxon>
        <taxon>Helicina</taxon>
        <taxon>Arionoidea</taxon>
        <taxon>Arionidae</taxon>
        <taxon>Arion</taxon>
    </lineage>
</organism>